<dbReference type="PROSITE" id="PS50088">
    <property type="entry name" value="ANK_REPEAT"/>
    <property type="match status" value="1"/>
</dbReference>
<gene>
    <name evidence="3" type="ordered locus">AXX17_At5g53710</name>
</gene>
<feature type="transmembrane region" description="Helical" evidence="2">
    <location>
        <begin position="380"/>
        <end position="402"/>
    </location>
</feature>
<comment type="caution">
    <text evidence="3">The sequence shown here is derived from an EMBL/GenBank/DDBJ whole genome shotgun (WGS) entry which is preliminary data.</text>
</comment>
<dbReference type="PANTHER" id="PTHR24128:SF39">
    <property type="entry name" value="ANKYRIN REPEAT FAMILY PROTEIN-RELATED"/>
    <property type="match status" value="1"/>
</dbReference>
<keyword evidence="2" id="KW-1133">Transmembrane helix</keyword>
<evidence type="ECO:0000313" key="3">
    <source>
        <dbReference type="EMBL" id="OAO94569.1"/>
    </source>
</evidence>
<dbReference type="PANTHER" id="PTHR24128">
    <property type="entry name" value="HOMEOBOX PROTEIN WARIAI"/>
    <property type="match status" value="1"/>
</dbReference>
<dbReference type="PROSITE" id="PS50297">
    <property type="entry name" value="ANK_REP_REGION"/>
    <property type="match status" value="1"/>
</dbReference>
<keyword evidence="2" id="KW-0812">Transmembrane</keyword>
<protein>
    <submittedName>
        <fullName evidence="3">BDA1</fullName>
    </submittedName>
</protein>
<proteinExistence type="predicted"/>
<feature type="transmembrane region" description="Helical" evidence="2">
    <location>
        <begin position="329"/>
        <end position="349"/>
    </location>
</feature>
<dbReference type="Proteomes" id="UP000078284">
    <property type="component" value="Chromosome 5"/>
</dbReference>
<dbReference type="Gene3D" id="1.25.40.20">
    <property type="entry name" value="Ankyrin repeat-containing domain"/>
    <property type="match status" value="1"/>
</dbReference>
<evidence type="ECO:0000313" key="4">
    <source>
        <dbReference type="Proteomes" id="UP000078284"/>
    </source>
</evidence>
<feature type="transmembrane region" description="Helical" evidence="2">
    <location>
        <begin position="355"/>
        <end position="373"/>
    </location>
</feature>
<dbReference type="ExpressionAtlas" id="A0A178ULB9">
    <property type="expression patterns" value="baseline and differential"/>
</dbReference>
<dbReference type="SUPFAM" id="SSF48403">
    <property type="entry name" value="Ankyrin repeat"/>
    <property type="match status" value="1"/>
</dbReference>
<feature type="repeat" description="ANK" evidence="1">
    <location>
        <begin position="104"/>
        <end position="126"/>
    </location>
</feature>
<evidence type="ECO:0000256" key="1">
    <source>
        <dbReference type="PROSITE-ProRule" id="PRU00023"/>
    </source>
</evidence>
<accession>A0A178ULB9</accession>
<evidence type="ECO:0000256" key="2">
    <source>
        <dbReference type="SAM" id="Phobius"/>
    </source>
</evidence>
<feature type="transmembrane region" description="Helical" evidence="2">
    <location>
        <begin position="288"/>
        <end position="308"/>
    </location>
</feature>
<dbReference type="InterPro" id="IPR002110">
    <property type="entry name" value="Ankyrin_rpt"/>
</dbReference>
<dbReference type="InterPro" id="IPR036770">
    <property type="entry name" value="Ankyrin_rpt-contain_sf"/>
</dbReference>
<reference evidence="4" key="1">
    <citation type="journal article" date="2016" name="Proc. Natl. Acad. Sci. U.S.A.">
        <title>Chromosome-level assembly of Arabidopsis thaliana Ler reveals the extent of translocation and inversion polymorphisms.</title>
        <authorList>
            <person name="Zapata L."/>
            <person name="Ding J."/>
            <person name="Willing E.M."/>
            <person name="Hartwig B."/>
            <person name="Bezdan D."/>
            <person name="Jiao W.B."/>
            <person name="Patel V."/>
            <person name="Velikkakam James G."/>
            <person name="Koornneef M."/>
            <person name="Ossowski S."/>
            <person name="Schneeberger K."/>
        </authorList>
    </citation>
    <scope>NUCLEOTIDE SEQUENCE [LARGE SCALE GENOMIC DNA]</scope>
    <source>
        <strain evidence="4">cv. Landsberg erecta</strain>
    </source>
</reference>
<name>A0A178ULB9_ARATH</name>
<organism evidence="3 4">
    <name type="scientific">Arabidopsis thaliana</name>
    <name type="common">Mouse-ear cress</name>
    <dbReference type="NCBI Taxonomy" id="3702"/>
    <lineage>
        <taxon>Eukaryota</taxon>
        <taxon>Viridiplantae</taxon>
        <taxon>Streptophyta</taxon>
        <taxon>Embryophyta</taxon>
        <taxon>Tracheophyta</taxon>
        <taxon>Spermatophyta</taxon>
        <taxon>Magnoliopsida</taxon>
        <taxon>eudicotyledons</taxon>
        <taxon>Gunneridae</taxon>
        <taxon>Pentapetalae</taxon>
        <taxon>rosids</taxon>
        <taxon>malvids</taxon>
        <taxon>Brassicales</taxon>
        <taxon>Brassicaceae</taxon>
        <taxon>Camelineae</taxon>
        <taxon>Arabidopsis</taxon>
    </lineage>
</organism>
<sequence length="426" mass="48359">MDSKLLLVTQSGSVDDLYSLIQAAPDILQKVDVLPIIHTPLHEASSAGKLNLAMELMILKPSFAKKLNEYGLSPLHLAVENDQVELALELVKVDPSLVRIRGRGGMTPLHLVAKKGDVDLLTDFLLACPESIKDVNVNGETILHITIMNDKYEQLKVLTGWMQKMRDSDDVFIDVLNRRDRGGNTVLHLAAYENNDKVVKQLVKCLSLDRNIQNKSGMTALDVLRARGSHMNKEIEEIIQMSGGKTGGSLSGIQEWYIFLREPVTFKEHCKTRIARYRSRISDGSRNALLVIAALIISATFQTAAQLLDKEKLDKVKKNGMRFSEFQLWGCNTVAFSIAILFSFILLPVGRAYEWWYFIITVPLVFSYFLLMYMMHGLSFFFLIIYEGGLFLVYLLVLYVKWKRCTQMKVRKPKSDLISENFKNMV</sequence>
<dbReference type="Pfam" id="PF12796">
    <property type="entry name" value="Ank_2"/>
    <property type="match status" value="1"/>
</dbReference>
<dbReference type="Pfam" id="PF00023">
    <property type="entry name" value="Ank"/>
    <property type="match status" value="1"/>
</dbReference>
<dbReference type="AlphaFoldDB" id="A0A178ULB9"/>
<dbReference type="EMBL" id="LUHQ01000005">
    <property type="protein sequence ID" value="OAO94569.1"/>
    <property type="molecule type" value="Genomic_DNA"/>
</dbReference>
<keyword evidence="2" id="KW-0472">Membrane</keyword>
<dbReference type="SMART" id="SM00248">
    <property type="entry name" value="ANK"/>
    <property type="match status" value="5"/>
</dbReference>
<dbReference type="SMR" id="A0A178ULB9"/>
<keyword evidence="1" id="KW-0040">ANK repeat</keyword>